<feature type="compositionally biased region" description="Low complexity" evidence="1">
    <location>
        <begin position="467"/>
        <end position="477"/>
    </location>
</feature>
<dbReference type="Proteomes" id="UP001596496">
    <property type="component" value="Unassembled WGS sequence"/>
</dbReference>
<reference evidence="4" key="1">
    <citation type="journal article" date="2019" name="Int. J. Syst. Evol. Microbiol.">
        <title>The Global Catalogue of Microorganisms (GCM) 10K type strain sequencing project: providing services to taxonomists for standard genome sequencing and annotation.</title>
        <authorList>
            <consortium name="The Broad Institute Genomics Platform"/>
            <consortium name="The Broad Institute Genome Sequencing Center for Infectious Disease"/>
            <person name="Wu L."/>
            <person name="Ma J."/>
        </authorList>
    </citation>
    <scope>NUCLEOTIDE SEQUENCE [LARGE SCALE GENOMIC DNA]</scope>
    <source>
        <strain evidence="4">CECT 7649</strain>
    </source>
</reference>
<gene>
    <name evidence="3" type="ORF">ACFQSB_33515</name>
</gene>
<dbReference type="InterPro" id="IPR005094">
    <property type="entry name" value="Endonuclease_MobA/VirD2"/>
</dbReference>
<evidence type="ECO:0000259" key="2">
    <source>
        <dbReference type="Pfam" id="PF03432"/>
    </source>
</evidence>
<evidence type="ECO:0000313" key="3">
    <source>
        <dbReference type="EMBL" id="MFC7387168.1"/>
    </source>
</evidence>
<feature type="domain" description="MobA/VirD2-like nuclease" evidence="2">
    <location>
        <begin position="78"/>
        <end position="178"/>
    </location>
</feature>
<keyword evidence="4" id="KW-1185">Reference proteome</keyword>
<feature type="region of interest" description="Disordered" evidence="1">
    <location>
        <begin position="465"/>
        <end position="497"/>
    </location>
</feature>
<evidence type="ECO:0000256" key="1">
    <source>
        <dbReference type="SAM" id="MobiDB-lite"/>
    </source>
</evidence>
<name>A0ABW2PD94_9ACTN</name>
<dbReference type="Pfam" id="PF03432">
    <property type="entry name" value="Relaxase"/>
    <property type="match status" value="1"/>
</dbReference>
<sequence length="497" mass="53096">MNNFISPARGRHAVGLVRYLFGPGSSGEHTDQRIIAADSVLGYADGVRLDHVDDTHLVYALGRDMDSHRVLLQAHPAGGWVWHCAISLPPEEAGHLDDEQWAHIARTAITCLCFDADSAAGRVPCRWLAVHHGLSTGGNDHIHLMVNLVREDATTASTWNDRRTMSRLCADMEMRYGLRRVEGRPGRGMPGYSKAEHQRLKAGLQLHRHRAARIVRACALAAVSEAEFVALVRDCGLQVRPRYSADWAAVTGYSVGVADEHGTVAWYGAGGRLAADLTLPRLREHWPSPTPHAAAGALAEWRRPSAAGRRRPQAKASAGSWITAAGRIEQLAHRLADTPHDDATTWSAAGRDAAAVAAALATRMEPSAGPVTELADLLARAAQTPSTRLRSDVLGDEMRSAVTVAHQAPHSPVWTVLLHAVTALAEAIAARRQTGQPALAAELAAAVPRVQVAYPPPSARLLAAYHRPGSAAAKPAPAARPPAAGPPRPGRRPGPAR</sequence>
<proteinExistence type="predicted"/>
<feature type="compositionally biased region" description="Pro residues" evidence="1">
    <location>
        <begin position="478"/>
        <end position="488"/>
    </location>
</feature>
<comment type="caution">
    <text evidence="3">The sequence shown here is derived from an EMBL/GenBank/DDBJ whole genome shotgun (WGS) entry which is preliminary data.</text>
</comment>
<protein>
    <submittedName>
        <fullName evidence="3">Relaxase/mobilization nuclease domain-containing protein</fullName>
    </submittedName>
</protein>
<organism evidence="3 4">
    <name type="scientific">Sphaerisporangium rhizosphaerae</name>
    <dbReference type="NCBI Taxonomy" id="2269375"/>
    <lineage>
        <taxon>Bacteria</taxon>
        <taxon>Bacillati</taxon>
        <taxon>Actinomycetota</taxon>
        <taxon>Actinomycetes</taxon>
        <taxon>Streptosporangiales</taxon>
        <taxon>Streptosporangiaceae</taxon>
        <taxon>Sphaerisporangium</taxon>
    </lineage>
</organism>
<dbReference type="RefSeq" id="WP_380830841.1">
    <property type="nucleotide sequence ID" value="NZ_JBHTCG010000034.1"/>
</dbReference>
<evidence type="ECO:0000313" key="4">
    <source>
        <dbReference type="Proteomes" id="UP001596496"/>
    </source>
</evidence>
<dbReference type="EMBL" id="JBHTCG010000034">
    <property type="protein sequence ID" value="MFC7387168.1"/>
    <property type="molecule type" value="Genomic_DNA"/>
</dbReference>
<accession>A0ABW2PD94</accession>